<evidence type="ECO:0000256" key="2">
    <source>
        <dbReference type="ARBA" id="ARBA00023136"/>
    </source>
</evidence>
<dbReference type="EMBL" id="JBHSRI010000005">
    <property type="protein sequence ID" value="MFC6038917.1"/>
    <property type="molecule type" value="Genomic_DNA"/>
</dbReference>
<organism evidence="5 6">
    <name type="scientific">Paenisporosarcina macmurdoensis</name>
    <dbReference type="NCBI Taxonomy" id="212659"/>
    <lineage>
        <taxon>Bacteria</taxon>
        <taxon>Bacillati</taxon>
        <taxon>Bacillota</taxon>
        <taxon>Bacilli</taxon>
        <taxon>Bacillales</taxon>
        <taxon>Caryophanaceae</taxon>
        <taxon>Paenisporosarcina</taxon>
    </lineage>
</organism>
<dbReference type="PANTHER" id="PTHR22550">
    <property type="entry name" value="SPORE GERMINATION PROTEIN"/>
    <property type="match status" value="1"/>
</dbReference>
<dbReference type="Pfam" id="PF03323">
    <property type="entry name" value="GerA"/>
    <property type="match status" value="1"/>
</dbReference>
<keyword evidence="4" id="KW-0812">Transmembrane</keyword>
<evidence type="ECO:0000256" key="4">
    <source>
        <dbReference type="SAM" id="Phobius"/>
    </source>
</evidence>
<dbReference type="RefSeq" id="WP_377733017.1">
    <property type="nucleotide sequence ID" value="NZ_JBHSRI010000005.1"/>
</dbReference>
<reference evidence="6" key="1">
    <citation type="journal article" date="2019" name="Int. J. Syst. Evol. Microbiol.">
        <title>The Global Catalogue of Microorganisms (GCM) 10K type strain sequencing project: providing services to taxonomists for standard genome sequencing and annotation.</title>
        <authorList>
            <consortium name="The Broad Institute Genomics Platform"/>
            <consortium name="The Broad Institute Genome Sequencing Center for Infectious Disease"/>
            <person name="Wu L."/>
            <person name="Ma J."/>
        </authorList>
    </citation>
    <scope>NUCLEOTIDE SEQUENCE [LARGE SCALE GENOMIC DNA]</scope>
    <source>
        <strain evidence="6">CCUG 54527</strain>
    </source>
</reference>
<dbReference type="PANTHER" id="PTHR22550:SF5">
    <property type="entry name" value="LEUCINE ZIPPER PROTEIN 4"/>
    <property type="match status" value="1"/>
</dbReference>
<dbReference type="Proteomes" id="UP001596170">
    <property type="component" value="Unassembled WGS sequence"/>
</dbReference>
<comment type="similarity">
    <text evidence="1">Belongs to the GerABKA family.</text>
</comment>
<dbReference type="InterPro" id="IPR004995">
    <property type="entry name" value="Spore_Ger"/>
</dbReference>
<feature type="transmembrane region" description="Helical" evidence="4">
    <location>
        <begin position="300"/>
        <end position="323"/>
    </location>
</feature>
<gene>
    <name evidence="5" type="ORF">ACFPYN_05550</name>
</gene>
<evidence type="ECO:0000313" key="5">
    <source>
        <dbReference type="EMBL" id="MFC6038917.1"/>
    </source>
</evidence>
<keyword evidence="2 4" id="KW-0472">Membrane</keyword>
<comment type="caution">
    <text evidence="5">The sequence shown here is derived from an EMBL/GenBank/DDBJ whole genome shotgun (WGS) entry which is preliminary data.</text>
</comment>
<evidence type="ECO:0000256" key="3">
    <source>
        <dbReference type="SAM" id="MobiDB-lite"/>
    </source>
</evidence>
<feature type="region of interest" description="Disordered" evidence="3">
    <location>
        <begin position="486"/>
        <end position="508"/>
    </location>
</feature>
<feature type="transmembrane region" description="Helical" evidence="4">
    <location>
        <begin position="422"/>
        <end position="447"/>
    </location>
</feature>
<protein>
    <submittedName>
        <fullName evidence="5">Spore germination protein</fullName>
    </submittedName>
</protein>
<accession>A0ABW1L7M2</accession>
<name>A0ABW1L7M2_9BACL</name>
<evidence type="ECO:0000256" key="1">
    <source>
        <dbReference type="ARBA" id="ARBA00005278"/>
    </source>
</evidence>
<proteinExistence type="inferred from homology"/>
<feature type="transmembrane region" description="Helical" evidence="4">
    <location>
        <begin position="391"/>
        <end position="410"/>
    </location>
</feature>
<keyword evidence="4" id="KW-1133">Transmembrane helix</keyword>
<dbReference type="PIRSF" id="PIRSF005690">
    <property type="entry name" value="GerBA"/>
    <property type="match status" value="1"/>
</dbReference>
<sequence>MKFFKRQPSKKSEPSGSFDLSALSNRPILPSLQENVDMVLKTFYHTDDLKQKNMTIQRQNGSLLFLESLTDMEKVQKGITHLSSLDPEGNGDSIYQKIGLRSETELQPIVEKLLKGYSILLLDGTSEAIILDTNIQYNRSPEEPTNEKVVRGSHEGFVENLVVNMNLIRKRIESPNLIVKQFTVGNITRTSVSVVYMQGIADEVIVKEVEKRIQAINSDLIFSLGFVEEFLETSVTSPFPQMLNTERPDRVIANILEGRIAILGDGSPTALILPINFFAFYQSPDDYNSRSIAGSFYRMLRMFSFSIAVLLPATYIAIVSFHFEVIPGNLILPVKGSLENIPYQPLVEALLMELIIELIREAGIRLPTPIGQTIGIVGGLVIGESVVRAGLVSNLMVIVVALTAISSFVIPSTEMNTSVRILRFPFMIAAASFGFFGIVFCIMILLIHLCKLESFGRAYFAPLAPFNWKDMRDMLVRLPIWMQDERPKDASPQKTKRGGMSRPWKQEK</sequence>
<dbReference type="InterPro" id="IPR050768">
    <property type="entry name" value="UPF0353/GerABKA_families"/>
</dbReference>
<evidence type="ECO:0000313" key="6">
    <source>
        <dbReference type="Proteomes" id="UP001596170"/>
    </source>
</evidence>
<keyword evidence="6" id="KW-1185">Reference proteome</keyword>